<feature type="compositionally biased region" description="Basic and acidic residues" evidence="1">
    <location>
        <begin position="205"/>
        <end position="226"/>
    </location>
</feature>
<dbReference type="Proteomes" id="UP000305921">
    <property type="component" value="Unassembled WGS sequence"/>
</dbReference>
<dbReference type="AlphaFoldDB" id="A0A5R9DTY5"/>
<evidence type="ECO:0000313" key="3">
    <source>
        <dbReference type="Proteomes" id="UP000305921"/>
    </source>
</evidence>
<evidence type="ECO:0000313" key="2">
    <source>
        <dbReference type="EMBL" id="TLQ39231.1"/>
    </source>
</evidence>
<protein>
    <recommendedName>
        <fullName evidence="4">CobQ/CobB/MinD/ParA nucleotide binding domain-containing protein</fullName>
    </recommendedName>
</protein>
<accession>A0A5R9DTY5</accession>
<proteinExistence type="predicted"/>
<name>A0A5R9DTY5_9ACTN</name>
<evidence type="ECO:0000256" key="1">
    <source>
        <dbReference type="SAM" id="MobiDB-lite"/>
    </source>
</evidence>
<dbReference type="InterPro" id="IPR027417">
    <property type="entry name" value="P-loop_NTPase"/>
</dbReference>
<comment type="caution">
    <text evidence="2">The sequence shown here is derived from an EMBL/GenBank/DDBJ whole genome shotgun (WGS) entry which is preliminary data.</text>
</comment>
<gene>
    <name evidence="2" type="ORF">FEF34_38180</name>
</gene>
<keyword evidence="3" id="KW-1185">Reference proteome</keyword>
<dbReference type="Gene3D" id="3.40.50.300">
    <property type="entry name" value="P-loop containing nucleotide triphosphate hydrolases"/>
    <property type="match status" value="1"/>
</dbReference>
<dbReference type="EMBL" id="VAWE01000002">
    <property type="protein sequence ID" value="TLQ39231.1"/>
    <property type="molecule type" value="Genomic_DNA"/>
</dbReference>
<dbReference type="OrthoDB" id="4023246at2"/>
<dbReference type="SUPFAM" id="SSF52540">
    <property type="entry name" value="P-loop containing nucleoside triphosphate hydrolases"/>
    <property type="match status" value="1"/>
</dbReference>
<organism evidence="2 3">
    <name type="scientific">Streptomyces marianii</name>
    <dbReference type="NCBI Taxonomy" id="1817406"/>
    <lineage>
        <taxon>Bacteria</taxon>
        <taxon>Bacillati</taxon>
        <taxon>Actinomycetota</taxon>
        <taxon>Actinomycetes</taxon>
        <taxon>Kitasatosporales</taxon>
        <taxon>Streptomycetaceae</taxon>
        <taxon>Streptomyces</taxon>
    </lineage>
</organism>
<sequence length="626" mass="68825">MSRDSNTIRLRQQYTGEPRQAAHAFYQARGLHFGLVPDAADPQQQLLEAAVMLTLARPRLPQLAEEGPRFGLRGVSPDVDRLVLWPDPACLPRLLARLLPTRTAAGIAGVAGLRVSPPAGRTDTLLLARPGHSAHLAVRARRRDLTAAEEWAEAAGLEPLWTSRTPHADEHEAWNHLVGSLPTEERTLWSRALRRIALQPAGSRHWAERPPTRQELDGPSPHRIEPRNVGPAGGLARGVIAVTSSRGQAGLGCTTAALALADALARTGARVAFFGTGTEDPNGLAYLLRDELPPPGVLTDIADDLPGRGALRAMTLPPDPARARELLAEASRSHDMVVLDAGAAFQMRYLVEHADAVIALAPYQPDVWGHTEDTARLLQFLDAMFAAYVEDRTEIEDYHQAESPDVYVVAEDRNDAESWWAEYTHIPPVPDDWPRLPAESATPHLTSWRRDFLGFLHAEGRRRHPATWDAATAVWADRNRARNTRGLQPDEDPDDLGAYLGKHDIRTVRHTADPEAVTAWLLGQFDHLVQARPTLLLSRVPEEIDQHQLTEVRERLREHGIPDTVVCPELDDLRELPFIVAGAVTGWDEDAAAESRRTLSDEAAAAASRLALVVAGRLHTRAEATE</sequence>
<reference evidence="2 3" key="1">
    <citation type="submission" date="2019-05" db="EMBL/GenBank/DDBJ databases">
        <title>Streptomyces marianii sp. nov., a novel marine actinomycete from southern coast of India.</title>
        <authorList>
            <person name="Iniyan A.M."/>
            <person name="Wink J."/>
            <person name="Ramprasad E."/>
            <person name="Ramana C.V."/>
            <person name="Bunk B."/>
            <person name="Sproer C."/>
            <person name="Joseph F.-J.R.S."/>
            <person name="Vincent S.G.P."/>
        </authorList>
    </citation>
    <scope>NUCLEOTIDE SEQUENCE [LARGE SCALE GENOMIC DNA]</scope>
    <source>
        <strain evidence="2 3">ICN19</strain>
    </source>
</reference>
<dbReference type="RefSeq" id="WP_138058043.1">
    <property type="nucleotide sequence ID" value="NZ_VAWE01000002.1"/>
</dbReference>
<evidence type="ECO:0008006" key="4">
    <source>
        <dbReference type="Google" id="ProtNLM"/>
    </source>
</evidence>
<feature type="region of interest" description="Disordered" evidence="1">
    <location>
        <begin position="202"/>
        <end position="231"/>
    </location>
</feature>